<accession>A0A250B0J3</accession>
<proteinExistence type="predicted"/>
<dbReference type="KEGG" id="gqu:AWC35_09765"/>
<name>A0A250B0J3_9GAMM</name>
<dbReference type="Proteomes" id="UP000217182">
    <property type="component" value="Chromosome"/>
</dbReference>
<evidence type="ECO:0000313" key="2">
    <source>
        <dbReference type="Proteomes" id="UP000217182"/>
    </source>
</evidence>
<reference evidence="1 2" key="1">
    <citation type="submission" date="2016-01" db="EMBL/GenBank/DDBJ databases">
        <authorList>
            <person name="Oliw E.H."/>
        </authorList>
    </citation>
    <scope>NUCLEOTIDE SEQUENCE [LARGE SCALE GENOMIC DNA]</scope>
    <source>
        <strain evidence="1 2">FRB97</strain>
    </source>
</reference>
<evidence type="ECO:0000313" key="1">
    <source>
        <dbReference type="EMBL" id="ATA19605.1"/>
    </source>
</evidence>
<keyword evidence="2" id="KW-1185">Reference proteome</keyword>
<sequence>MTDLFLALIIGCHQKYPSKTRPAIQRGNAFNNHYRKYFASGHCRQSGHPVNASLLYQAGKKNF</sequence>
<organism evidence="1 2">
    <name type="scientific">Gibbsiella quercinecans</name>
    <dbReference type="NCBI Taxonomy" id="929813"/>
    <lineage>
        <taxon>Bacteria</taxon>
        <taxon>Pseudomonadati</taxon>
        <taxon>Pseudomonadota</taxon>
        <taxon>Gammaproteobacteria</taxon>
        <taxon>Enterobacterales</taxon>
        <taxon>Yersiniaceae</taxon>
        <taxon>Gibbsiella</taxon>
    </lineage>
</organism>
<gene>
    <name evidence="1" type="ORF">AWC35_09765</name>
</gene>
<dbReference type="AlphaFoldDB" id="A0A250B0J3"/>
<protein>
    <submittedName>
        <fullName evidence="1">Uncharacterized protein</fullName>
    </submittedName>
</protein>
<dbReference type="EMBL" id="CP014136">
    <property type="protein sequence ID" value="ATA19605.1"/>
    <property type="molecule type" value="Genomic_DNA"/>
</dbReference>